<evidence type="ECO:0000256" key="9">
    <source>
        <dbReference type="SAM" id="MobiDB-lite"/>
    </source>
</evidence>
<dbReference type="FunFam" id="3.10.50.40:FF:000017">
    <property type="entry name" value="Peptidylprolyl isomerase"/>
    <property type="match status" value="1"/>
</dbReference>
<keyword evidence="12" id="KW-1185">Reference proteome</keyword>
<dbReference type="OrthoDB" id="1902587at2759"/>
<name>A0A2U1MQT2_ARTAN</name>
<protein>
    <recommendedName>
        <fullName evidence="2 7">peptidylprolyl isomerase</fullName>
        <ecNumber evidence="2 7">5.2.1.8</ecNumber>
    </recommendedName>
</protein>
<dbReference type="EMBL" id="PKPP01004609">
    <property type="protein sequence ID" value="PWA63574.1"/>
    <property type="molecule type" value="Genomic_DNA"/>
</dbReference>
<accession>A0A2U1MQT2</accession>
<proteinExistence type="predicted"/>
<dbReference type="SMART" id="SM00028">
    <property type="entry name" value="TPR"/>
    <property type="match status" value="2"/>
</dbReference>
<evidence type="ECO:0000313" key="12">
    <source>
        <dbReference type="Proteomes" id="UP000245207"/>
    </source>
</evidence>
<dbReference type="InterPro" id="IPR046357">
    <property type="entry name" value="PPIase_dom_sf"/>
</dbReference>
<dbReference type="Gene3D" id="3.10.50.40">
    <property type="match status" value="3"/>
</dbReference>
<evidence type="ECO:0000256" key="6">
    <source>
        <dbReference type="ARBA" id="ARBA00023235"/>
    </source>
</evidence>
<keyword evidence="6 7" id="KW-0413">Isomerase</keyword>
<dbReference type="PROSITE" id="PS50059">
    <property type="entry name" value="FKBP_PPIASE"/>
    <property type="match status" value="3"/>
</dbReference>
<dbReference type="STRING" id="35608.A0A2U1MQT2"/>
<dbReference type="Proteomes" id="UP000245207">
    <property type="component" value="Unassembled WGS sequence"/>
</dbReference>
<evidence type="ECO:0000256" key="1">
    <source>
        <dbReference type="ARBA" id="ARBA00000971"/>
    </source>
</evidence>
<dbReference type="PANTHER" id="PTHR46512:SF9">
    <property type="entry name" value="PEPTIDYLPROLYL ISOMERASE"/>
    <property type="match status" value="1"/>
</dbReference>
<dbReference type="Pfam" id="PF00254">
    <property type="entry name" value="FKBP_C"/>
    <property type="match status" value="3"/>
</dbReference>
<gene>
    <name evidence="11" type="ORF">CTI12_AA180890</name>
</gene>
<reference evidence="11 12" key="1">
    <citation type="journal article" date="2018" name="Mol. Plant">
        <title>The genome of Artemisia annua provides insight into the evolution of Asteraceae family and artemisinin biosynthesis.</title>
        <authorList>
            <person name="Shen Q."/>
            <person name="Zhang L."/>
            <person name="Liao Z."/>
            <person name="Wang S."/>
            <person name="Yan T."/>
            <person name="Shi P."/>
            <person name="Liu M."/>
            <person name="Fu X."/>
            <person name="Pan Q."/>
            <person name="Wang Y."/>
            <person name="Lv Z."/>
            <person name="Lu X."/>
            <person name="Zhang F."/>
            <person name="Jiang W."/>
            <person name="Ma Y."/>
            <person name="Chen M."/>
            <person name="Hao X."/>
            <person name="Li L."/>
            <person name="Tang Y."/>
            <person name="Lv G."/>
            <person name="Zhou Y."/>
            <person name="Sun X."/>
            <person name="Brodelius P.E."/>
            <person name="Rose J.K.C."/>
            <person name="Tang K."/>
        </authorList>
    </citation>
    <scope>NUCLEOTIDE SEQUENCE [LARGE SCALE GENOMIC DNA]</scope>
    <source>
        <strain evidence="12">cv. Huhao1</strain>
        <tissue evidence="11">Leaf</tissue>
    </source>
</reference>
<evidence type="ECO:0000313" key="11">
    <source>
        <dbReference type="EMBL" id="PWA63574.1"/>
    </source>
</evidence>
<evidence type="ECO:0000256" key="3">
    <source>
        <dbReference type="ARBA" id="ARBA00022737"/>
    </source>
</evidence>
<evidence type="ECO:0000256" key="8">
    <source>
        <dbReference type="PROSITE-ProRule" id="PRU00339"/>
    </source>
</evidence>
<feature type="region of interest" description="Disordered" evidence="9">
    <location>
        <begin position="1"/>
        <end position="38"/>
    </location>
</feature>
<evidence type="ECO:0000256" key="2">
    <source>
        <dbReference type="ARBA" id="ARBA00013194"/>
    </source>
</evidence>
<feature type="compositionally biased region" description="Low complexity" evidence="9">
    <location>
        <begin position="564"/>
        <end position="573"/>
    </location>
</feature>
<dbReference type="Gene3D" id="1.25.40.10">
    <property type="entry name" value="Tetratricopeptide repeat domain"/>
    <property type="match status" value="2"/>
</dbReference>
<dbReference type="SUPFAM" id="SSF54534">
    <property type="entry name" value="FKBP-like"/>
    <property type="match status" value="3"/>
</dbReference>
<evidence type="ECO:0000256" key="4">
    <source>
        <dbReference type="ARBA" id="ARBA00022803"/>
    </source>
</evidence>
<dbReference type="PROSITE" id="PS50005">
    <property type="entry name" value="TPR"/>
    <property type="match status" value="1"/>
</dbReference>
<feature type="compositionally biased region" description="Acidic residues" evidence="9">
    <location>
        <begin position="20"/>
        <end position="29"/>
    </location>
</feature>
<dbReference type="AlphaFoldDB" id="A0A2U1MQT2"/>
<keyword evidence="3" id="KW-0677">Repeat</keyword>
<keyword evidence="5 7" id="KW-0697">Rotamase</keyword>
<dbReference type="InterPro" id="IPR019734">
    <property type="entry name" value="TPR_rpt"/>
</dbReference>
<feature type="domain" description="PPIase FKBP-type" evidence="10">
    <location>
        <begin position="182"/>
        <end position="272"/>
    </location>
</feature>
<comment type="caution">
    <text evidence="11">The sequence shown here is derived from an EMBL/GenBank/DDBJ whole genome shotgun (WGS) entry which is preliminary data.</text>
</comment>
<dbReference type="InterPro" id="IPR011990">
    <property type="entry name" value="TPR-like_helical_dom_sf"/>
</dbReference>
<dbReference type="PANTHER" id="PTHR46512">
    <property type="entry name" value="PEPTIDYLPROLYL ISOMERASE"/>
    <property type="match status" value="1"/>
</dbReference>
<dbReference type="SUPFAM" id="SSF48452">
    <property type="entry name" value="TPR-like"/>
    <property type="match status" value="1"/>
</dbReference>
<sequence>MSGEKKRGIILSNKNINDSSSDEEEEPGEVIESAPPQSVGEVRIFNSTGLTKKLIRRGVGFQTPEPGDEPTVHYVGSLVDGTTFISTRDKGEPFTFKVGQDHICRGFNEAILTMKKAEISFFTLPPDLGFGALGTDGVPPNSIIQFEIELISWIKVVDVCKDGGILKRLVKKGEHTGQPGDLDEVKVRYEVTLLEGVKIAESPEEGVEFYLKDGHFCMALPKAIKTMTKGEKVDLIVQPQYAFGDGVTSVPNGYSFPPSSVLRISLELLSFKPVVDITNDLKVVKKIIKVGEGALPANEGASVTIRYKAMLEDGTVFEKKGYDGETPFNFITDEEQVIAGLDQAVATMKKGEQAILTISHEYGYGVEEVKCDLGVIPPFSTVVYEVELIDFEKEKAPWEMDTNERIKAAGKKKEEGNVLFKNGKYQRAAKKYDKAVDYVNEDGPQTEYQEAIKLCSKVLDVEFYNMKALYRRAQAYIETSDLQLAELDIRKALETDPNSREVKSIQKSLKQLQAASNKRDAKLYTNMFARMAKDCSTGTKRQKIEKVDKDQKDGVMAMELEKVAGSSGASESEMAVNESDYT</sequence>
<feature type="repeat" description="TPR" evidence="8">
    <location>
        <begin position="466"/>
        <end position="499"/>
    </location>
</feature>
<feature type="region of interest" description="Disordered" evidence="9">
    <location>
        <begin position="562"/>
        <end position="582"/>
    </location>
</feature>
<evidence type="ECO:0000256" key="5">
    <source>
        <dbReference type="ARBA" id="ARBA00023110"/>
    </source>
</evidence>
<organism evidence="11 12">
    <name type="scientific">Artemisia annua</name>
    <name type="common">Sweet wormwood</name>
    <dbReference type="NCBI Taxonomy" id="35608"/>
    <lineage>
        <taxon>Eukaryota</taxon>
        <taxon>Viridiplantae</taxon>
        <taxon>Streptophyta</taxon>
        <taxon>Embryophyta</taxon>
        <taxon>Tracheophyta</taxon>
        <taxon>Spermatophyta</taxon>
        <taxon>Magnoliopsida</taxon>
        <taxon>eudicotyledons</taxon>
        <taxon>Gunneridae</taxon>
        <taxon>Pentapetalae</taxon>
        <taxon>asterids</taxon>
        <taxon>campanulids</taxon>
        <taxon>Asterales</taxon>
        <taxon>Asteraceae</taxon>
        <taxon>Asteroideae</taxon>
        <taxon>Anthemideae</taxon>
        <taxon>Artemisiinae</taxon>
        <taxon>Artemisia</taxon>
    </lineage>
</organism>
<keyword evidence="4 8" id="KW-0802">TPR repeat</keyword>
<dbReference type="GO" id="GO:0003755">
    <property type="term" value="F:peptidyl-prolyl cis-trans isomerase activity"/>
    <property type="evidence" value="ECO:0007669"/>
    <property type="project" value="UniProtKB-KW"/>
</dbReference>
<dbReference type="InterPro" id="IPR050754">
    <property type="entry name" value="FKBP4/5/8-like"/>
</dbReference>
<comment type="catalytic activity">
    <reaction evidence="1 7">
        <text>[protein]-peptidylproline (omega=180) = [protein]-peptidylproline (omega=0)</text>
        <dbReference type="Rhea" id="RHEA:16237"/>
        <dbReference type="Rhea" id="RHEA-COMP:10747"/>
        <dbReference type="Rhea" id="RHEA-COMP:10748"/>
        <dbReference type="ChEBI" id="CHEBI:83833"/>
        <dbReference type="ChEBI" id="CHEBI:83834"/>
        <dbReference type="EC" id="5.2.1.8"/>
    </reaction>
</comment>
<dbReference type="EC" id="5.2.1.8" evidence="2 7"/>
<feature type="domain" description="PPIase FKBP-type" evidence="10">
    <location>
        <begin position="300"/>
        <end position="392"/>
    </location>
</feature>
<feature type="domain" description="PPIase FKBP-type" evidence="10">
    <location>
        <begin position="67"/>
        <end position="154"/>
    </location>
</feature>
<dbReference type="InterPro" id="IPR001179">
    <property type="entry name" value="PPIase_FKBP_dom"/>
</dbReference>
<evidence type="ECO:0000256" key="7">
    <source>
        <dbReference type="PROSITE-ProRule" id="PRU00277"/>
    </source>
</evidence>
<evidence type="ECO:0000259" key="10">
    <source>
        <dbReference type="PROSITE" id="PS50059"/>
    </source>
</evidence>